<evidence type="ECO:0000256" key="1">
    <source>
        <dbReference type="ARBA" id="ARBA00001971"/>
    </source>
</evidence>
<evidence type="ECO:0000256" key="7">
    <source>
        <dbReference type="ARBA" id="ARBA00022723"/>
    </source>
</evidence>
<dbReference type="Gene3D" id="1.10.630.10">
    <property type="entry name" value="Cytochrome P450"/>
    <property type="match status" value="1"/>
</dbReference>
<dbReference type="GO" id="GO:0004497">
    <property type="term" value="F:monooxygenase activity"/>
    <property type="evidence" value="ECO:0007669"/>
    <property type="project" value="UniProtKB-KW"/>
</dbReference>
<dbReference type="PRINTS" id="PR00463">
    <property type="entry name" value="EP450I"/>
</dbReference>
<dbReference type="EMBL" id="JH930472">
    <property type="protein sequence ID" value="EKM55770.1"/>
    <property type="molecule type" value="Genomic_DNA"/>
</dbReference>
<evidence type="ECO:0000313" key="17">
    <source>
        <dbReference type="Proteomes" id="UP000008370"/>
    </source>
</evidence>
<feature type="chain" id="PRO_5003885509" description="Cytochrome P450" evidence="15">
    <location>
        <begin position="21"/>
        <end position="515"/>
    </location>
</feature>
<keyword evidence="11 14" id="KW-0503">Monooxygenase</keyword>
<dbReference type="RefSeq" id="XP_007396088.1">
    <property type="nucleotide sequence ID" value="XM_007396026.1"/>
</dbReference>
<evidence type="ECO:0000256" key="2">
    <source>
        <dbReference type="ARBA" id="ARBA00004167"/>
    </source>
</evidence>
<proteinExistence type="inferred from homology"/>
<evidence type="ECO:0000256" key="14">
    <source>
        <dbReference type="RuleBase" id="RU000461"/>
    </source>
</evidence>
<keyword evidence="6" id="KW-0812">Transmembrane</keyword>
<evidence type="ECO:0000256" key="8">
    <source>
        <dbReference type="ARBA" id="ARBA00022989"/>
    </source>
</evidence>
<dbReference type="CDD" id="cd11065">
    <property type="entry name" value="CYP64-like"/>
    <property type="match status" value="1"/>
</dbReference>
<evidence type="ECO:0000256" key="9">
    <source>
        <dbReference type="ARBA" id="ARBA00023002"/>
    </source>
</evidence>
<protein>
    <recommendedName>
        <fullName evidence="18">Cytochrome P450</fullName>
    </recommendedName>
</protein>
<dbReference type="AlphaFoldDB" id="K5W982"/>
<reference evidence="16 17" key="1">
    <citation type="journal article" date="2012" name="BMC Genomics">
        <title>Comparative genomics of the white-rot fungi, Phanerochaete carnosa and P. chrysosporium, to elucidate the genetic basis of the distinct wood types they colonize.</title>
        <authorList>
            <person name="Suzuki H."/>
            <person name="MacDonald J."/>
            <person name="Syed K."/>
            <person name="Salamov A."/>
            <person name="Hori C."/>
            <person name="Aerts A."/>
            <person name="Henrissat B."/>
            <person name="Wiebenga A."/>
            <person name="vanKuyk P.A."/>
            <person name="Barry K."/>
            <person name="Lindquist E."/>
            <person name="LaButti K."/>
            <person name="Lapidus A."/>
            <person name="Lucas S."/>
            <person name="Coutinho P."/>
            <person name="Gong Y."/>
            <person name="Samejima M."/>
            <person name="Mahadevan R."/>
            <person name="Abou-Zaid M."/>
            <person name="de Vries R.P."/>
            <person name="Igarashi K."/>
            <person name="Yadav J.S."/>
            <person name="Grigoriev I.V."/>
            <person name="Master E.R."/>
        </authorList>
    </citation>
    <scope>NUCLEOTIDE SEQUENCE [LARGE SCALE GENOMIC DNA]</scope>
    <source>
        <strain evidence="16 17">HHB-10118-sp</strain>
    </source>
</reference>
<dbReference type="PANTHER" id="PTHR46300">
    <property type="entry name" value="P450, PUTATIVE (EUROFUNG)-RELATED-RELATED"/>
    <property type="match status" value="1"/>
</dbReference>
<keyword evidence="15" id="KW-0732">Signal</keyword>
<organism evidence="16 17">
    <name type="scientific">Phanerochaete carnosa (strain HHB-10118-sp)</name>
    <name type="common">White-rot fungus</name>
    <name type="synonym">Peniophora carnosa</name>
    <dbReference type="NCBI Taxonomy" id="650164"/>
    <lineage>
        <taxon>Eukaryota</taxon>
        <taxon>Fungi</taxon>
        <taxon>Dikarya</taxon>
        <taxon>Basidiomycota</taxon>
        <taxon>Agaricomycotina</taxon>
        <taxon>Agaricomycetes</taxon>
        <taxon>Polyporales</taxon>
        <taxon>Phanerochaetaceae</taxon>
        <taxon>Phanerochaete</taxon>
    </lineage>
</organism>
<dbReference type="GeneID" id="18916631"/>
<dbReference type="Proteomes" id="UP000008370">
    <property type="component" value="Unassembled WGS sequence"/>
</dbReference>
<evidence type="ECO:0000256" key="11">
    <source>
        <dbReference type="ARBA" id="ARBA00023033"/>
    </source>
</evidence>
<comment type="subcellular location">
    <subcellularLocation>
        <location evidence="2">Membrane</location>
        <topology evidence="2">Single-pass membrane protein</topology>
    </subcellularLocation>
</comment>
<feature type="signal peptide" evidence="15">
    <location>
        <begin position="1"/>
        <end position="20"/>
    </location>
</feature>
<evidence type="ECO:0000256" key="12">
    <source>
        <dbReference type="ARBA" id="ARBA00023136"/>
    </source>
</evidence>
<keyword evidence="10 13" id="KW-0408">Iron</keyword>
<keyword evidence="5 13" id="KW-0349">Heme</keyword>
<dbReference type="SUPFAM" id="SSF48264">
    <property type="entry name" value="Cytochrome P450"/>
    <property type="match status" value="1"/>
</dbReference>
<dbReference type="PROSITE" id="PS00086">
    <property type="entry name" value="CYTOCHROME_P450"/>
    <property type="match status" value="1"/>
</dbReference>
<keyword evidence="12" id="KW-0472">Membrane</keyword>
<evidence type="ECO:0000256" key="6">
    <source>
        <dbReference type="ARBA" id="ARBA00022692"/>
    </source>
</evidence>
<dbReference type="GO" id="GO:0005506">
    <property type="term" value="F:iron ion binding"/>
    <property type="evidence" value="ECO:0007669"/>
    <property type="project" value="InterPro"/>
</dbReference>
<dbReference type="GO" id="GO:0016705">
    <property type="term" value="F:oxidoreductase activity, acting on paired donors, with incorporation or reduction of molecular oxygen"/>
    <property type="evidence" value="ECO:0007669"/>
    <property type="project" value="InterPro"/>
</dbReference>
<evidence type="ECO:0000313" key="16">
    <source>
        <dbReference type="EMBL" id="EKM55770.1"/>
    </source>
</evidence>
<evidence type="ECO:0008006" key="18">
    <source>
        <dbReference type="Google" id="ProtNLM"/>
    </source>
</evidence>
<evidence type="ECO:0000256" key="3">
    <source>
        <dbReference type="ARBA" id="ARBA00005179"/>
    </source>
</evidence>
<evidence type="ECO:0000256" key="4">
    <source>
        <dbReference type="ARBA" id="ARBA00010617"/>
    </source>
</evidence>
<comment type="pathway">
    <text evidence="3">Secondary metabolite biosynthesis.</text>
</comment>
<dbReference type="InterPro" id="IPR017972">
    <property type="entry name" value="Cyt_P450_CS"/>
</dbReference>
<evidence type="ECO:0000256" key="10">
    <source>
        <dbReference type="ARBA" id="ARBA00023004"/>
    </source>
</evidence>
<gene>
    <name evidence="16" type="ORF">PHACADRAFT_256631</name>
</gene>
<dbReference type="InterPro" id="IPR050364">
    <property type="entry name" value="Cytochrome_P450_fung"/>
</dbReference>
<dbReference type="InterPro" id="IPR001128">
    <property type="entry name" value="Cyt_P450"/>
</dbReference>
<evidence type="ECO:0000256" key="5">
    <source>
        <dbReference type="ARBA" id="ARBA00022617"/>
    </source>
</evidence>
<keyword evidence="9 14" id="KW-0560">Oxidoreductase</keyword>
<accession>K5W982</accession>
<dbReference type="GO" id="GO:0016020">
    <property type="term" value="C:membrane"/>
    <property type="evidence" value="ECO:0007669"/>
    <property type="project" value="UniProtKB-SubCell"/>
</dbReference>
<sequence>MNLPTVLIFVCPCILVLVRAARRRRARLPYPPGPPADPLIGHLRILPDNSVGAEVFHGWAKKYGDVMSLNILGQRLVILSSEEAAADLLDKRSANYSDRPSFPIYERIGWKDSLVFLQYGQYFKKMRKMLQAPLEKDGVFAFRPIEEQESCVMLYNFLNNPAGMDRHVHRYATAISMEIAYGHRVLSDDDEYFKAAETFRHMLEEGGRPSLLNLSPIFEKLPAWFPGAWFVKYIREAKPVALHDIQKPVSDVQQQLVAGTAKQSFVSQHLEDLTREGRLTPETLYDLSMVAQQIFGGGSETSWHTITTFLACMLMNPDIQRKAQEEIDRVVGNGRLPDFTDRDLLPYVECVVKETMRWHPVAPLSAPHRATEDDEYHGMYIPKGALIISNSRSITWDERKFHDPLSFKPERFLPKPEGAGEVLPQGGVFGWGRRICPGRYLADNMVWIAIVRILAVFDVGKARDADGNVVEPSIEFTTVVTSHPKPFACDLRPRSEEAAELIRQAYDMHMADVAI</sequence>
<keyword evidence="8" id="KW-1133">Transmembrane helix</keyword>
<evidence type="ECO:0000256" key="13">
    <source>
        <dbReference type="PIRSR" id="PIRSR602401-1"/>
    </source>
</evidence>
<dbReference type="PANTHER" id="PTHR46300:SF7">
    <property type="entry name" value="P450, PUTATIVE (EUROFUNG)-RELATED"/>
    <property type="match status" value="1"/>
</dbReference>
<name>K5W982_PHACS</name>
<dbReference type="InParanoid" id="K5W982"/>
<dbReference type="InterPro" id="IPR036396">
    <property type="entry name" value="Cyt_P450_sf"/>
</dbReference>
<dbReference type="InterPro" id="IPR002401">
    <property type="entry name" value="Cyt_P450_E_grp-I"/>
</dbReference>
<comment type="cofactor">
    <cofactor evidence="1 13">
        <name>heme</name>
        <dbReference type="ChEBI" id="CHEBI:30413"/>
    </cofactor>
</comment>
<dbReference type="HOGENOM" id="CLU_001570_2_3_1"/>
<comment type="similarity">
    <text evidence="4 14">Belongs to the cytochrome P450 family.</text>
</comment>
<feature type="binding site" description="axial binding residue" evidence="13">
    <location>
        <position position="436"/>
    </location>
    <ligand>
        <name>heme</name>
        <dbReference type="ChEBI" id="CHEBI:30413"/>
    </ligand>
    <ligandPart>
        <name>Fe</name>
        <dbReference type="ChEBI" id="CHEBI:18248"/>
    </ligandPart>
</feature>
<evidence type="ECO:0000256" key="15">
    <source>
        <dbReference type="SAM" id="SignalP"/>
    </source>
</evidence>
<keyword evidence="7 13" id="KW-0479">Metal-binding</keyword>
<dbReference type="GO" id="GO:0020037">
    <property type="term" value="F:heme binding"/>
    <property type="evidence" value="ECO:0007669"/>
    <property type="project" value="InterPro"/>
</dbReference>
<dbReference type="KEGG" id="pco:PHACADRAFT_256631"/>
<dbReference type="OrthoDB" id="2789670at2759"/>
<dbReference type="Pfam" id="PF00067">
    <property type="entry name" value="p450"/>
    <property type="match status" value="1"/>
</dbReference>
<keyword evidence="17" id="KW-1185">Reference proteome</keyword>